<gene>
    <name evidence="5" type="ORF">HK097_002811</name>
</gene>
<sequence length="1140" mass="126478">MIHSHVFPLRSTDNDAYLAPVSPPPDAVQSISQRSTPLPPIHQPGRPSSRPPVYIAESNVLDVIPESRREDASFGTADGATWGEEGFSLGAQDRQPINVPPRSMTSTSLDEPDFPVQVVPTGWDEPSNRTAAAEEDTFPQHVRTPTGNPSRDFSPNFAEQTASLDRSRKRRVGWWDGTPNRSSEMEHIKAMLRKAPIIIDAESEDADVEFATDYNDRRSSLGQSGTESEDYQADVSMSSNRMIVSGKAEVLEQIRPLSPKVLRQGHSASTLIGGSEDAGSRPTSANGEKLLRRPSVGESTRREKQLRSKVNQLQGKIQHLENMAGKYSKVLKQISSLERMPASEIPTSQAMQILLRYCQDNRLRHTAEALRKESMVATKLFNHMKLRRYLERKECAKAVAFVQHVMVDVVGNAPARQKLANSFDDLMYVLNKYYFICQVEKDHAVAARQVLEASIRPHVDRERAKPGRRGEWFATDYELLSDLLRKDSNRSIDNIYASFNWDRELGLFWGSARRAHELYLNPEAKREDERIPLYAHAVAEWFLSEDVDEDMSLQSLAGCKEWRDGVLGCLKEAGIEIGMDGQREEEQVIPVERVSQAAEAEVADGEGIQSVGDHEEPDGNEDAPSHEPISQPAATDILYSNHKIPEAESVVCPQSQPQPQPQAPRTRPAPPNTSKPPAAPTYRSPPTMERTLRHAASTPVLRAVSVASNQTGTSLGSNSTAARLRRSKRESFSGGLRPVLSAKSDAEDAERSPAFPTLIETDKLPPVPLEQEAADFALSSTCGPVLGQVRALDVRDIPDTGQIIAATAGGDDRTDKRISLFDVRSGTLLSQLDNGTSKAILQLAFHPTREEWLLSADMEFDVKLWDWKSGKLLKVWKKHHSRIVNKICWVPGSEFRAASCSTDQSVKLWDITVDKPVVSSVHANEPFTNFVFCGEGEERQKLVASLSYCIRIYKVRTMAMVGVVQLGELRTNKTPITALCVHPVHDNYILVSCDNQLRLIDIVTETTIKVYSAREIADGTRIEGQFSPFGTFIYSGTSDTRAFLTSRKRNSLLPGDDPSEDDDIANGTTAPKATGVYIWRVHTGRLERSEMRALESSSGGRIGVGVCKWIVANDASRPPNEVRRKVLVAAGLDRTIRMYM</sequence>
<dbReference type="Proteomes" id="UP001212841">
    <property type="component" value="Unassembled WGS sequence"/>
</dbReference>
<organism evidence="5 6">
    <name type="scientific">Rhizophlyctis rosea</name>
    <dbReference type="NCBI Taxonomy" id="64517"/>
    <lineage>
        <taxon>Eukaryota</taxon>
        <taxon>Fungi</taxon>
        <taxon>Fungi incertae sedis</taxon>
        <taxon>Chytridiomycota</taxon>
        <taxon>Chytridiomycota incertae sedis</taxon>
        <taxon>Chytridiomycetes</taxon>
        <taxon>Rhizophlyctidales</taxon>
        <taxon>Rhizophlyctidaceae</taxon>
        <taxon>Rhizophlyctis</taxon>
    </lineage>
</organism>
<evidence type="ECO:0000256" key="4">
    <source>
        <dbReference type="SAM" id="MobiDB-lite"/>
    </source>
</evidence>
<feature type="region of interest" description="Disordered" evidence="4">
    <location>
        <begin position="1049"/>
        <end position="1068"/>
    </location>
</feature>
<accession>A0AAD5SH07</accession>
<feature type="repeat" description="WD" evidence="3">
    <location>
        <begin position="877"/>
        <end position="919"/>
    </location>
</feature>
<dbReference type="PANTHER" id="PTHR22847:SF637">
    <property type="entry name" value="WD REPEAT DOMAIN 5B"/>
    <property type="match status" value="1"/>
</dbReference>
<dbReference type="InterPro" id="IPR036322">
    <property type="entry name" value="WD40_repeat_dom_sf"/>
</dbReference>
<dbReference type="InterPro" id="IPR006594">
    <property type="entry name" value="LisH"/>
</dbReference>
<feature type="compositionally biased region" description="Polar residues" evidence="4">
    <location>
        <begin position="143"/>
        <end position="164"/>
    </location>
</feature>
<protein>
    <submittedName>
        <fullName evidence="5">Uncharacterized protein</fullName>
    </submittedName>
</protein>
<dbReference type="Gene3D" id="2.130.10.10">
    <property type="entry name" value="YVTN repeat-like/Quinoprotein amine dehydrogenase"/>
    <property type="match status" value="1"/>
</dbReference>
<dbReference type="InterPro" id="IPR001680">
    <property type="entry name" value="WD40_rpt"/>
</dbReference>
<feature type="repeat" description="WD" evidence="3">
    <location>
        <begin position="833"/>
        <end position="875"/>
    </location>
</feature>
<feature type="compositionally biased region" description="Polar residues" evidence="4">
    <location>
        <begin position="707"/>
        <end position="721"/>
    </location>
</feature>
<dbReference type="PROSITE" id="PS50896">
    <property type="entry name" value="LISH"/>
    <property type="match status" value="1"/>
</dbReference>
<proteinExistence type="predicted"/>
<dbReference type="Pfam" id="PF00400">
    <property type="entry name" value="WD40"/>
    <property type="match status" value="1"/>
</dbReference>
<feature type="region of interest" description="Disordered" evidence="4">
    <location>
        <begin position="270"/>
        <end position="303"/>
    </location>
</feature>
<keyword evidence="2" id="KW-0677">Repeat</keyword>
<dbReference type="AlphaFoldDB" id="A0AAD5SH07"/>
<feature type="region of interest" description="Disordered" evidence="4">
    <location>
        <begin position="650"/>
        <end position="686"/>
    </location>
</feature>
<evidence type="ECO:0000256" key="1">
    <source>
        <dbReference type="ARBA" id="ARBA00022574"/>
    </source>
</evidence>
<keyword evidence="6" id="KW-1185">Reference proteome</keyword>
<dbReference type="PROSITE" id="PS00678">
    <property type="entry name" value="WD_REPEATS_1"/>
    <property type="match status" value="1"/>
</dbReference>
<evidence type="ECO:0000256" key="2">
    <source>
        <dbReference type="ARBA" id="ARBA00022737"/>
    </source>
</evidence>
<feature type="region of interest" description="Disordered" evidence="4">
    <location>
        <begin position="596"/>
        <end position="630"/>
    </location>
</feature>
<evidence type="ECO:0000256" key="3">
    <source>
        <dbReference type="PROSITE-ProRule" id="PRU00221"/>
    </source>
</evidence>
<evidence type="ECO:0000313" key="6">
    <source>
        <dbReference type="Proteomes" id="UP001212841"/>
    </source>
</evidence>
<dbReference type="EMBL" id="JADGJD010000163">
    <property type="protein sequence ID" value="KAJ3054029.1"/>
    <property type="molecule type" value="Genomic_DNA"/>
</dbReference>
<keyword evidence="1 3" id="KW-0853">WD repeat</keyword>
<feature type="region of interest" description="Disordered" evidence="4">
    <location>
        <begin position="14"/>
        <end position="52"/>
    </location>
</feature>
<name>A0AAD5SH07_9FUNG</name>
<feature type="compositionally biased region" description="Pro residues" evidence="4">
    <location>
        <begin position="656"/>
        <end position="679"/>
    </location>
</feature>
<dbReference type="InterPro" id="IPR015943">
    <property type="entry name" value="WD40/YVTN_repeat-like_dom_sf"/>
</dbReference>
<evidence type="ECO:0000313" key="5">
    <source>
        <dbReference type="EMBL" id="KAJ3054029.1"/>
    </source>
</evidence>
<dbReference type="GO" id="GO:1990234">
    <property type="term" value="C:transferase complex"/>
    <property type="evidence" value="ECO:0007669"/>
    <property type="project" value="UniProtKB-ARBA"/>
</dbReference>
<dbReference type="PANTHER" id="PTHR22847">
    <property type="entry name" value="WD40 REPEAT PROTEIN"/>
    <property type="match status" value="1"/>
</dbReference>
<dbReference type="PROSITE" id="PS50082">
    <property type="entry name" value="WD_REPEATS_2"/>
    <property type="match status" value="2"/>
</dbReference>
<reference evidence="5" key="1">
    <citation type="submission" date="2020-05" db="EMBL/GenBank/DDBJ databases">
        <title>Phylogenomic resolution of chytrid fungi.</title>
        <authorList>
            <person name="Stajich J.E."/>
            <person name="Amses K."/>
            <person name="Simmons R."/>
            <person name="Seto K."/>
            <person name="Myers J."/>
            <person name="Bonds A."/>
            <person name="Quandt C.A."/>
            <person name="Barry K."/>
            <person name="Liu P."/>
            <person name="Grigoriev I."/>
            <person name="Longcore J.E."/>
            <person name="James T.Y."/>
        </authorList>
    </citation>
    <scope>NUCLEOTIDE SEQUENCE</scope>
    <source>
        <strain evidence="5">JEL0318</strain>
    </source>
</reference>
<feature type="region of interest" description="Disordered" evidence="4">
    <location>
        <begin position="707"/>
        <end position="751"/>
    </location>
</feature>
<comment type="caution">
    <text evidence="5">The sequence shown here is derived from an EMBL/GenBank/DDBJ whole genome shotgun (WGS) entry which is preliminary data.</text>
</comment>
<dbReference type="SUPFAM" id="SSF50978">
    <property type="entry name" value="WD40 repeat-like"/>
    <property type="match status" value="1"/>
</dbReference>
<dbReference type="InterPro" id="IPR019775">
    <property type="entry name" value="WD40_repeat_CS"/>
</dbReference>
<feature type="region of interest" description="Disordered" evidence="4">
    <location>
        <begin position="127"/>
        <end position="177"/>
    </location>
</feature>
<dbReference type="SMART" id="SM00320">
    <property type="entry name" value="WD40"/>
    <property type="match status" value="3"/>
</dbReference>